<evidence type="ECO:0000313" key="8">
    <source>
        <dbReference type="EMBL" id="SDC73001.1"/>
    </source>
</evidence>
<dbReference type="PANTHER" id="PTHR43133">
    <property type="entry name" value="RNA POLYMERASE ECF-TYPE SIGMA FACTO"/>
    <property type="match status" value="1"/>
</dbReference>
<dbReference type="InterPro" id="IPR001387">
    <property type="entry name" value="Cro/C1-type_HTH"/>
</dbReference>
<reference evidence="9" key="1">
    <citation type="submission" date="2016-10" db="EMBL/GenBank/DDBJ databases">
        <authorList>
            <person name="Varghese N."/>
            <person name="Submissions S."/>
        </authorList>
    </citation>
    <scope>NUCLEOTIDE SEQUENCE [LARGE SCALE GENOMIC DNA]</scope>
    <source>
        <strain evidence="9">CGMCC 4.3504</strain>
    </source>
</reference>
<keyword evidence="3" id="KW-0731">Sigma factor</keyword>
<dbReference type="SUPFAM" id="SSF88659">
    <property type="entry name" value="Sigma3 and sigma4 domains of RNA polymerase sigma factors"/>
    <property type="match status" value="1"/>
</dbReference>
<dbReference type="PROSITE" id="PS50943">
    <property type="entry name" value="HTH_CROC1"/>
    <property type="match status" value="1"/>
</dbReference>
<feature type="compositionally biased region" description="Pro residues" evidence="6">
    <location>
        <begin position="1"/>
        <end position="11"/>
    </location>
</feature>
<dbReference type="Proteomes" id="UP000182100">
    <property type="component" value="Unassembled WGS sequence"/>
</dbReference>
<feature type="region of interest" description="Disordered" evidence="6">
    <location>
        <begin position="401"/>
        <end position="429"/>
    </location>
</feature>
<protein>
    <submittedName>
        <fullName evidence="8">Helix-turn-helix</fullName>
    </submittedName>
</protein>
<dbReference type="InterPro" id="IPR010982">
    <property type="entry name" value="Lambda_DNA-bd_dom_sf"/>
</dbReference>
<dbReference type="GO" id="GO:0006352">
    <property type="term" value="P:DNA-templated transcription initiation"/>
    <property type="evidence" value="ECO:0007669"/>
    <property type="project" value="InterPro"/>
</dbReference>
<dbReference type="GO" id="GO:0016987">
    <property type="term" value="F:sigma factor activity"/>
    <property type="evidence" value="ECO:0007669"/>
    <property type="project" value="UniProtKB-KW"/>
</dbReference>
<comment type="similarity">
    <text evidence="1">Belongs to the sigma-70 factor family. ECF subfamily.</text>
</comment>
<gene>
    <name evidence="8" type="ORF">SAMN05216505_103330</name>
</gene>
<dbReference type="InterPro" id="IPR039425">
    <property type="entry name" value="RNA_pol_sigma-70-like"/>
</dbReference>
<dbReference type="SMART" id="SM00530">
    <property type="entry name" value="HTH_XRE"/>
    <property type="match status" value="1"/>
</dbReference>
<evidence type="ECO:0000256" key="1">
    <source>
        <dbReference type="ARBA" id="ARBA00010641"/>
    </source>
</evidence>
<keyword evidence="5" id="KW-0804">Transcription</keyword>
<dbReference type="RefSeq" id="WP_055574264.1">
    <property type="nucleotide sequence ID" value="NZ_FMZK01000003.1"/>
</dbReference>
<dbReference type="GO" id="GO:0003677">
    <property type="term" value="F:DNA binding"/>
    <property type="evidence" value="ECO:0007669"/>
    <property type="project" value="UniProtKB-KW"/>
</dbReference>
<evidence type="ECO:0000256" key="6">
    <source>
        <dbReference type="SAM" id="MobiDB-lite"/>
    </source>
</evidence>
<evidence type="ECO:0000256" key="4">
    <source>
        <dbReference type="ARBA" id="ARBA00023125"/>
    </source>
</evidence>
<feature type="compositionally biased region" description="Low complexity" evidence="6">
    <location>
        <begin position="412"/>
        <end position="423"/>
    </location>
</feature>
<keyword evidence="9" id="KW-1185">Reference proteome</keyword>
<dbReference type="InterPro" id="IPR036388">
    <property type="entry name" value="WH-like_DNA-bd_sf"/>
</dbReference>
<sequence length="451" mass="49096">MTRSPAPPLPPPEERRRLRESHSLTRAQLARRIGVSHKTVRAWESGRAAPRGRKGEAYVELLTTATPVAPEPAGRQGSPAPFEPSRPSESPRSSKSPRSSRPSEPLRSCEPSGPFGSPGSFGSPGRPDASALRKSTGSPARSAGPSPAFPVGRSVLLPPVRLARSDRPVRASGPVRASREEDVDPIPLTPAQAFDALYAFCASALARQAYLLSGRRDLARESVEHAFQLAWDRWPEVARDPDPAGWVRAAAYEWALSPWHRFRPRHRHPEPPPSQPSDRALLDVLLHLPPPHRRAVVLYHGVGLDLPETAAETEATTAATANRLLHAHETLAARLPDLSDPLVLHRRLAELASAEHLRPAEPPEVREGSERRARLWTRSVLALTLALAGATAATLCTAPTRYDPPVPPGETVQGVPPHVVPGPLSDKERTLRAKLREELLRGPERLAPQPR</sequence>
<proteinExistence type="inferred from homology"/>
<name>A0A1G6NZB6_9ACTN</name>
<accession>A0A1G6NZB6</accession>
<dbReference type="STRING" id="67344.SAMN05216505_103330"/>
<evidence type="ECO:0000256" key="5">
    <source>
        <dbReference type="ARBA" id="ARBA00023163"/>
    </source>
</evidence>
<dbReference type="AlphaFoldDB" id="A0A1G6NZB6"/>
<keyword evidence="4" id="KW-0238">DNA-binding</keyword>
<dbReference type="SUPFAM" id="SSF88946">
    <property type="entry name" value="Sigma2 domain of RNA polymerase sigma factors"/>
    <property type="match status" value="1"/>
</dbReference>
<feature type="region of interest" description="Disordered" evidence="6">
    <location>
        <begin position="1"/>
        <end position="151"/>
    </location>
</feature>
<evidence type="ECO:0000313" key="9">
    <source>
        <dbReference type="Proteomes" id="UP000182100"/>
    </source>
</evidence>
<feature type="compositionally biased region" description="Low complexity" evidence="6">
    <location>
        <begin position="78"/>
        <end position="125"/>
    </location>
</feature>
<dbReference type="Gene3D" id="1.10.260.40">
    <property type="entry name" value="lambda repressor-like DNA-binding domains"/>
    <property type="match status" value="1"/>
</dbReference>
<evidence type="ECO:0000256" key="2">
    <source>
        <dbReference type="ARBA" id="ARBA00023015"/>
    </source>
</evidence>
<dbReference type="SUPFAM" id="SSF47413">
    <property type="entry name" value="lambda repressor-like DNA-binding domains"/>
    <property type="match status" value="1"/>
</dbReference>
<organism evidence="8 9">
    <name type="scientific">Streptomyces prasinopilosus</name>
    <dbReference type="NCBI Taxonomy" id="67344"/>
    <lineage>
        <taxon>Bacteria</taxon>
        <taxon>Bacillati</taxon>
        <taxon>Actinomycetota</taxon>
        <taxon>Actinomycetes</taxon>
        <taxon>Kitasatosporales</taxon>
        <taxon>Streptomycetaceae</taxon>
        <taxon>Streptomyces</taxon>
    </lineage>
</organism>
<dbReference type="InterPro" id="IPR013325">
    <property type="entry name" value="RNA_pol_sigma_r2"/>
</dbReference>
<evidence type="ECO:0000256" key="3">
    <source>
        <dbReference type="ARBA" id="ARBA00023082"/>
    </source>
</evidence>
<dbReference type="PANTHER" id="PTHR43133:SF8">
    <property type="entry name" value="RNA POLYMERASE SIGMA FACTOR HI_1459-RELATED"/>
    <property type="match status" value="1"/>
</dbReference>
<dbReference type="EMBL" id="FMZK01000003">
    <property type="protein sequence ID" value="SDC73001.1"/>
    <property type="molecule type" value="Genomic_DNA"/>
</dbReference>
<keyword evidence="2" id="KW-0805">Transcription regulation</keyword>
<dbReference type="CDD" id="cd00093">
    <property type="entry name" value="HTH_XRE"/>
    <property type="match status" value="1"/>
</dbReference>
<feature type="domain" description="HTH cro/C1-type" evidence="7">
    <location>
        <begin position="16"/>
        <end position="50"/>
    </location>
</feature>
<feature type="compositionally biased region" description="Basic and acidic residues" evidence="6">
    <location>
        <begin position="12"/>
        <end position="23"/>
    </location>
</feature>
<dbReference type="Pfam" id="PF01381">
    <property type="entry name" value="HTH_3"/>
    <property type="match status" value="1"/>
</dbReference>
<dbReference type="InterPro" id="IPR013324">
    <property type="entry name" value="RNA_pol_sigma_r3/r4-like"/>
</dbReference>
<dbReference type="Gene3D" id="1.10.10.10">
    <property type="entry name" value="Winged helix-like DNA-binding domain superfamily/Winged helix DNA-binding domain"/>
    <property type="match status" value="1"/>
</dbReference>
<evidence type="ECO:0000259" key="7">
    <source>
        <dbReference type="PROSITE" id="PS50943"/>
    </source>
</evidence>